<dbReference type="Gene3D" id="2.60.200.20">
    <property type="match status" value="1"/>
</dbReference>
<evidence type="ECO:0000313" key="3">
    <source>
        <dbReference type="Proteomes" id="UP000282656"/>
    </source>
</evidence>
<organism evidence="2 3">
    <name type="scientific">Corallococcus interemptor</name>
    <dbReference type="NCBI Taxonomy" id="2316720"/>
    <lineage>
        <taxon>Bacteria</taxon>
        <taxon>Pseudomonadati</taxon>
        <taxon>Myxococcota</taxon>
        <taxon>Myxococcia</taxon>
        <taxon>Myxococcales</taxon>
        <taxon>Cystobacterineae</taxon>
        <taxon>Myxococcaceae</taxon>
        <taxon>Corallococcus</taxon>
    </lineage>
</organism>
<name>A0A3A8PVX4_9BACT</name>
<dbReference type="InterPro" id="IPR008984">
    <property type="entry name" value="SMAD_FHA_dom_sf"/>
</dbReference>
<protein>
    <submittedName>
        <fullName evidence="2">FHA domain-containing protein</fullName>
    </submittedName>
</protein>
<dbReference type="Proteomes" id="UP000282656">
    <property type="component" value="Unassembled WGS sequence"/>
</dbReference>
<dbReference type="PROSITE" id="PS50006">
    <property type="entry name" value="FHA_DOMAIN"/>
    <property type="match status" value="1"/>
</dbReference>
<dbReference type="SUPFAM" id="SSF49879">
    <property type="entry name" value="SMAD/FHA domain"/>
    <property type="match status" value="1"/>
</dbReference>
<accession>A0A3A8PVX4</accession>
<dbReference type="OrthoDB" id="5381163at2"/>
<dbReference type="PANTHER" id="PTHR23308">
    <property type="entry name" value="NUCLEAR INHIBITOR OF PROTEIN PHOSPHATASE-1"/>
    <property type="match status" value="1"/>
</dbReference>
<evidence type="ECO:0000313" key="2">
    <source>
        <dbReference type="EMBL" id="RKH60138.1"/>
    </source>
</evidence>
<gene>
    <name evidence="2" type="ORF">D7X96_34155</name>
</gene>
<evidence type="ECO:0000259" key="1">
    <source>
        <dbReference type="PROSITE" id="PS50006"/>
    </source>
</evidence>
<dbReference type="Pfam" id="PF00498">
    <property type="entry name" value="FHA"/>
    <property type="match status" value="1"/>
</dbReference>
<sequence length="180" mass="19528">MVSVKQLRPFASASLESFRSASGAIALIQQPVDAAFKAVVASGMVGLRTVGMAHRSRMEERLLAMLRDFDNLEVHFLEPNQDGEEFTVGRTDACDLIIPEPSVSQHHATLRWNAGAGDFAVRDAQSMNGTFINGAPLAFKAQVMLHDGATLAFGDVQFLYLRAETLHEHLRLAVPGAKAP</sequence>
<dbReference type="InterPro" id="IPR050923">
    <property type="entry name" value="Cell_Proc_Reg/RNA_Proc"/>
</dbReference>
<dbReference type="CDD" id="cd00060">
    <property type="entry name" value="FHA"/>
    <property type="match status" value="1"/>
</dbReference>
<dbReference type="RefSeq" id="WP_120551995.1">
    <property type="nucleotide sequence ID" value="NZ_RAWM01000154.1"/>
</dbReference>
<proteinExistence type="predicted"/>
<feature type="domain" description="FHA" evidence="1">
    <location>
        <begin position="86"/>
        <end position="137"/>
    </location>
</feature>
<keyword evidence="3" id="KW-1185">Reference proteome</keyword>
<dbReference type="AlphaFoldDB" id="A0A3A8PVX4"/>
<dbReference type="EMBL" id="RAWM01000154">
    <property type="protein sequence ID" value="RKH60138.1"/>
    <property type="molecule type" value="Genomic_DNA"/>
</dbReference>
<dbReference type="SMART" id="SM00240">
    <property type="entry name" value="FHA"/>
    <property type="match status" value="1"/>
</dbReference>
<reference evidence="3" key="1">
    <citation type="submission" date="2018-09" db="EMBL/GenBank/DDBJ databases">
        <authorList>
            <person name="Livingstone P.G."/>
            <person name="Whitworth D.E."/>
        </authorList>
    </citation>
    <scope>NUCLEOTIDE SEQUENCE [LARGE SCALE GENOMIC DNA]</scope>
    <source>
        <strain evidence="3">AB047A</strain>
    </source>
</reference>
<comment type="caution">
    <text evidence="2">The sequence shown here is derived from an EMBL/GenBank/DDBJ whole genome shotgun (WGS) entry which is preliminary data.</text>
</comment>
<dbReference type="InterPro" id="IPR000253">
    <property type="entry name" value="FHA_dom"/>
</dbReference>